<dbReference type="AlphaFoldDB" id="A0AAD9WQ16"/>
<gene>
    <name evidence="1" type="ORF">Ddye_025973</name>
</gene>
<evidence type="ECO:0000313" key="2">
    <source>
        <dbReference type="Proteomes" id="UP001280121"/>
    </source>
</evidence>
<organism evidence="1 2">
    <name type="scientific">Dipteronia dyeriana</name>
    <dbReference type="NCBI Taxonomy" id="168575"/>
    <lineage>
        <taxon>Eukaryota</taxon>
        <taxon>Viridiplantae</taxon>
        <taxon>Streptophyta</taxon>
        <taxon>Embryophyta</taxon>
        <taxon>Tracheophyta</taxon>
        <taxon>Spermatophyta</taxon>
        <taxon>Magnoliopsida</taxon>
        <taxon>eudicotyledons</taxon>
        <taxon>Gunneridae</taxon>
        <taxon>Pentapetalae</taxon>
        <taxon>rosids</taxon>
        <taxon>malvids</taxon>
        <taxon>Sapindales</taxon>
        <taxon>Sapindaceae</taxon>
        <taxon>Hippocastanoideae</taxon>
        <taxon>Acereae</taxon>
        <taxon>Dipteronia</taxon>
    </lineage>
</organism>
<evidence type="ECO:0008006" key="3">
    <source>
        <dbReference type="Google" id="ProtNLM"/>
    </source>
</evidence>
<evidence type="ECO:0000313" key="1">
    <source>
        <dbReference type="EMBL" id="KAK2638178.1"/>
    </source>
</evidence>
<accession>A0AAD9WQ16</accession>
<dbReference type="PANTHER" id="PTHR47481:SF31">
    <property type="entry name" value="OS01G0873500 PROTEIN"/>
    <property type="match status" value="1"/>
</dbReference>
<protein>
    <recommendedName>
        <fullName evidence="3">Retrotransposon Copia-like N-terminal domain-containing protein</fullName>
    </recommendedName>
</protein>
<dbReference type="EMBL" id="JANJYI010000008">
    <property type="protein sequence ID" value="KAK2638178.1"/>
    <property type="molecule type" value="Genomic_DNA"/>
</dbReference>
<name>A0AAD9WQ16_9ROSI</name>
<keyword evidence="2" id="KW-1185">Reference proteome</keyword>
<sequence>MASATQPDLPKVIIELDRTNYLLWKSHLLPIFNGSDLMGMINGTITEDSNPTINLAFLEWKKKDQLFSRAFTSQTNARYYQIKHDLSTIRKGSKSVTEYMDRIRLLTYELLLFNNQ</sequence>
<comment type="caution">
    <text evidence="1">The sequence shown here is derived from an EMBL/GenBank/DDBJ whole genome shotgun (WGS) entry which is preliminary data.</text>
</comment>
<proteinExistence type="predicted"/>
<dbReference type="Proteomes" id="UP001280121">
    <property type="component" value="Unassembled WGS sequence"/>
</dbReference>
<dbReference type="PANTHER" id="PTHR47481">
    <property type="match status" value="1"/>
</dbReference>
<reference evidence="1" key="1">
    <citation type="journal article" date="2023" name="Plant J.">
        <title>Genome sequences and population genomics provide insights into the demographic history, inbreeding, and mutation load of two 'living fossil' tree species of Dipteronia.</title>
        <authorList>
            <person name="Feng Y."/>
            <person name="Comes H.P."/>
            <person name="Chen J."/>
            <person name="Zhu S."/>
            <person name="Lu R."/>
            <person name="Zhang X."/>
            <person name="Li P."/>
            <person name="Qiu J."/>
            <person name="Olsen K.M."/>
            <person name="Qiu Y."/>
        </authorList>
    </citation>
    <scope>NUCLEOTIDE SEQUENCE</scope>
    <source>
        <strain evidence="1">KIB01</strain>
    </source>
</reference>